<dbReference type="GO" id="GO:0006189">
    <property type="term" value="P:'de novo' IMP biosynthetic process"/>
    <property type="evidence" value="ECO:0007669"/>
    <property type="project" value="UniProtKB-UniRule"/>
</dbReference>
<feature type="binding site" evidence="14">
    <location>
        <position position="747"/>
    </location>
    <ligand>
        <name>Mg(2+)</name>
        <dbReference type="ChEBI" id="CHEBI:18420"/>
    </ligand>
</feature>
<evidence type="ECO:0000256" key="13">
    <source>
        <dbReference type="ARBA" id="ARBA00057317"/>
    </source>
</evidence>
<evidence type="ECO:0000256" key="5">
    <source>
        <dbReference type="ARBA" id="ARBA00022598"/>
    </source>
</evidence>
<dbReference type="GO" id="GO:0005737">
    <property type="term" value="C:cytoplasm"/>
    <property type="evidence" value="ECO:0007669"/>
    <property type="project" value="UniProtKB-SubCell"/>
</dbReference>
<feature type="domain" description="FGAR-AT PurM N-terminal-like" evidence="19">
    <location>
        <begin position="677"/>
        <end position="835"/>
    </location>
</feature>
<feature type="binding site" evidence="14">
    <location>
        <begin position="326"/>
        <end position="337"/>
    </location>
    <ligand>
        <name>ATP</name>
        <dbReference type="ChEBI" id="CHEBI:30616"/>
    </ligand>
</feature>
<evidence type="ECO:0000259" key="19">
    <source>
        <dbReference type="Pfam" id="PF22689"/>
    </source>
</evidence>
<evidence type="ECO:0000256" key="14">
    <source>
        <dbReference type="HAMAP-Rule" id="MF_00419"/>
    </source>
</evidence>
<keyword evidence="6 14" id="KW-0479">Metal-binding</keyword>
<feature type="binding site" evidence="14">
    <location>
        <position position="707"/>
    </location>
    <ligand>
        <name>ATP</name>
        <dbReference type="ChEBI" id="CHEBI:30616"/>
    </ligand>
</feature>
<feature type="active site" evidence="14">
    <location>
        <position position="1314"/>
    </location>
</feature>
<dbReference type="InterPro" id="IPR010918">
    <property type="entry name" value="PurM-like_C_dom"/>
</dbReference>
<dbReference type="Proteomes" id="UP000480275">
    <property type="component" value="Unassembled WGS sequence"/>
</dbReference>
<keyword evidence="11 14" id="KW-0315">Glutamine amidotransferase</keyword>
<comment type="similarity">
    <text evidence="3 14">In the N-terminal section; belongs to the FGAMS family.</text>
</comment>
<comment type="subunit">
    <text evidence="14">Monomer.</text>
</comment>
<feature type="domain" description="Phosphoribosylformylglycinamidine synthase linker" evidence="17">
    <location>
        <begin position="192"/>
        <end position="240"/>
    </location>
</feature>
<evidence type="ECO:0000259" key="18">
    <source>
        <dbReference type="Pfam" id="PF18076"/>
    </source>
</evidence>
<feature type="binding site" evidence="14">
    <location>
        <position position="751"/>
    </location>
    <ligand>
        <name>Mg(2+)</name>
        <dbReference type="ChEBI" id="CHEBI:18420"/>
    </ligand>
</feature>
<dbReference type="PANTHER" id="PTHR10099:SF1">
    <property type="entry name" value="PHOSPHORIBOSYLFORMYLGLYCINAMIDINE SYNTHASE"/>
    <property type="match status" value="1"/>
</dbReference>
<dbReference type="Gene3D" id="3.30.1330.10">
    <property type="entry name" value="PurM-like, N-terminal domain"/>
    <property type="match status" value="2"/>
</dbReference>
<dbReference type="GO" id="GO:0046872">
    <property type="term" value="F:metal ion binding"/>
    <property type="evidence" value="ECO:0007669"/>
    <property type="project" value="UniProtKB-KW"/>
</dbReference>
<dbReference type="GO" id="GO:0005524">
    <property type="term" value="F:ATP binding"/>
    <property type="evidence" value="ECO:0007669"/>
    <property type="project" value="UniProtKB-UniRule"/>
</dbReference>
<dbReference type="InterPro" id="IPR036921">
    <property type="entry name" value="PurM-like_N_sf"/>
</dbReference>
<dbReference type="InterPro" id="IPR010073">
    <property type="entry name" value="PurL_large"/>
</dbReference>
<feature type="active site" evidence="14">
    <location>
        <position position="1312"/>
    </location>
</feature>
<dbReference type="PROSITE" id="PS51273">
    <property type="entry name" value="GATASE_TYPE_1"/>
    <property type="match status" value="1"/>
</dbReference>
<dbReference type="InterPro" id="IPR040707">
    <property type="entry name" value="FGAR-AT_N"/>
</dbReference>
<dbReference type="CDD" id="cd02204">
    <property type="entry name" value="PurL_repeat2"/>
    <property type="match status" value="1"/>
</dbReference>
<dbReference type="SUPFAM" id="SSF109736">
    <property type="entry name" value="FGAM synthase PurL, linker domain"/>
    <property type="match status" value="1"/>
</dbReference>
<comment type="function">
    <text evidence="13 14">Phosphoribosylformylglycinamidine synthase involved in the purines biosynthetic pathway. Catalyzes the ATP-dependent conversion of formylglycinamide ribonucleotide (FGAR) and glutamine to yield formylglycinamidine ribonucleotide (FGAM) and glutamate.</text>
</comment>
<dbReference type="GO" id="GO:0004642">
    <property type="term" value="F:phosphoribosylformylglycinamidine synthase activity"/>
    <property type="evidence" value="ECO:0007669"/>
    <property type="project" value="UniProtKB-UniRule"/>
</dbReference>
<evidence type="ECO:0000256" key="15">
    <source>
        <dbReference type="SAM" id="MobiDB-lite"/>
    </source>
</evidence>
<dbReference type="CDD" id="cd02203">
    <property type="entry name" value="PurL_repeat1"/>
    <property type="match status" value="1"/>
</dbReference>
<dbReference type="SUPFAM" id="SSF56042">
    <property type="entry name" value="PurM C-terminal domain-like"/>
    <property type="match status" value="2"/>
</dbReference>
<evidence type="ECO:0000256" key="10">
    <source>
        <dbReference type="ARBA" id="ARBA00022842"/>
    </source>
</evidence>
<keyword evidence="5 14" id="KW-0436">Ligase</keyword>
<evidence type="ECO:0000256" key="9">
    <source>
        <dbReference type="ARBA" id="ARBA00022840"/>
    </source>
</evidence>
<comment type="caution">
    <text evidence="20">The sequence shown here is derived from an EMBL/GenBank/DDBJ whole genome shotgun (WGS) entry which is preliminary data.</text>
</comment>
<gene>
    <name evidence="14 20" type="primary">purL</name>
    <name evidence="20" type="synonym">purI</name>
    <name evidence="20" type="ORF">GHK24_09465</name>
</gene>
<feature type="binding site" evidence="14">
    <location>
        <position position="916"/>
    </location>
    <ligand>
        <name>ATP</name>
        <dbReference type="ChEBI" id="CHEBI:30616"/>
    </ligand>
</feature>
<reference evidence="20 21" key="1">
    <citation type="submission" date="2019-10" db="EMBL/GenBank/DDBJ databases">
        <title>Whole-genome sequence of the purple nonsulfur photosynthetic bacterium Rhodocyclus tenuis.</title>
        <authorList>
            <person name="Kyndt J.A."/>
            <person name="Meyer T.E."/>
        </authorList>
    </citation>
    <scope>NUCLEOTIDE SEQUENCE [LARGE SCALE GENOMIC DNA]</scope>
    <source>
        <strain evidence="20 21">DSM 110</strain>
    </source>
</reference>
<evidence type="ECO:0000256" key="1">
    <source>
        <dbReference type="ARBA" id="ARBA00004496"/>
    </source>
</evidence>
<dbReference type="Gene3D" id="3.40.50.880">
    <property type="match status" value="1"/>
</dbReference>
<keyword evidence="10 14" id="KW-0460">Magnesium</keyword>
<protein>
    <recommendedName>
        <fullName evidence="14">Phosphoribosylformylglycinamidine synthase</fullName>
        <shortName evidence="14">FGAM synthase</shortName>
        <shortName evidence="14">FGAMS</shortName>
        <ecNumber evidence="14">6.3.5.3</ecNumber>
    </recommendedName>
    <alternativeName>
        <fullName evidence="14">Formylglycinamide ribonucleotide amidotransferase</fullName>
        <shortName evidence="14">FGAR amidotransferase</shortName>
        <shortName evidence="14">FGAR-AT</shortName>
    </alternativeName>
</protein>
<dbReference type="Pfam" id="PF18076">
    <property type="entry name" value="FGAR-AT_N"/>
    <property type="match status" value="1"/>
</dbReference>
<dbReference type="CDD" id="cd01740">
    <property type="entry name" value="GATase1_FGAR_AT"/>
    <property type="match status" value="1"/>
</dbReference>
<dbReference type="FunFam" id="3.90.650.10:FF:000024">
    <property type="entry name" value="Phosphoribosylformylglycinamidine synthase"/>
    <property type="match status" value="1"/>
</dbReference>
<evidence type="ECO:0000313" key="21">
    <source>
        <dbReference type="Proteomes" id="UP000480275"/>
    </source>
</evidence>
<feature type="region of interest" description="Disordered" evidence="15">
    <location>
        <begin position="322"/>
        <end position="344"/>
    </location>
</feature>
<dbReference type="OrthoDB" id="9804441at2"/>
<dbReference type="EMBL" id="WIXJ01000006">
    <property type="protein sequence ID" value="MQY52004.1"/>
    <property type="molecule type" value="Genomic_DNA"/>
</dbReference>
<evidence type="ECO:0000256" key="2">
    <source>
        <dbReference type="ARBA" id="ARBA00004920"/>
    </source>
</evidence>
<dbReference type="HAMAP" id="MF_00419">
    <property type="entry name" value="PurL_1"/>
    <property type="match status" value="1"/>
</dbReference>
<dbReference type="SUPFAM" id="SSF82697">
    <property type="entry name" value="PurS-like"/>
    <property type="match status" value="1"/>
</dbReference>
<evidence type="ECO:0000256" key="6">
    <source>
        <dbReference type="ARBA" id="ARBA00022723"/>
    </source>
</evidence>
<evidence type="ECO:0000256" key="3">
    <source>
        <dbReference type="ARBA" id="ARBA00008608"/>
    </source>
</evidence>
<evidence type="ECO:0000313" key="20">
    <source>
        <dbReference type="EMBL" id="MQY52004.1"/>
    </source>
</evidence>
<dbReference type="Pfam" id="PF13507">
    <property type="entry name" value="GATase_5"/>
    <property type="match status" value="1"/>
</dbReference>
<evidence type="ECO:0000259" key="17">
    <source>
        <dbReference type="Pfam" id="PF18072"/>
    </source>
</evidence>
<sequence length="1351" mass="144017">MADSAADSVVSSSSPAAPRHVAGLEFLRGDSALSAFRRARLQERLSARVPGATLVSAEHWHFVARRRDWAGGERERLAALLSERAPSPATGELFLVTPRLGAISPWSSKSTDIAWNCGLDAIERIERGIAYRVAFPGTLTPAQRADIADLLHDRMTETVLDDFARAADLFHHVAPQPLARVDLLAGGRAALVEADSRLGLALSPDEIDYLVDIFTRAGRNPTDVELMMFAQANSEHCRHKIFNAAWVIDGAPRSETLFGMIRETHKAHPEGTVVAYSDNSSVIEGGVAQRFFPTPDGGYGYHEQLTHILAKVETHNHPTAISPFPGAATGSGGEIRDEGATGRGSKPKAGLCGFSVSDLQLPGALQPWEADSAAYGKPSRIASALEIMLDGPIGAAAFNNEFGRPNLAGYFRTYQQPVDGVVRGYHKPIMIAGGLGAIAADQCFKEETLKAGVLFVQIGGPGLLIGLGGGAASSMSTGANSEDLDFASVQRGNPEMERRAQEVIDRCWQLGAPAGVGYGVGDGNPILSIHDVGAGGLSNALPELAHGGGCGARFELREVHIEEPGMSPAEIWCNESQERYVLAIPPTRLAEFRALCERERCPFAVVGEATDDGKLVVTDRHFGENPVDMDMEALLGKPPRMTREVARLPSPGADFALGGIELKDAAYRVLRLPAVADKTFLISIGDRSVGGLTARDQMVGPWQVPVADVAVTLADFVGHTGEAFAMGERTPLAVLDAPASVRMAIGEALTNLAAADIGKLGDVKLSANWMAAAGFPGEDARLFDAVRATSDLCQAIGVSIPVGKDSLSMRSAWDDAGTPKSVVAPLSLIVTSFAPVADARRTLTPLLAREQADTELLLIDLGAGRNRLGASALAQVYGAVGHEVPDLDEPARLAAFFAAIRKLAGDGLLLAYHDRSDGGLFAAAAEMAFAAHCGVTLDMDGLCYDPLANDVDGAERKPELMAGRADERLLRALFNEELGAVVQIRRADRDAVLAILRGAGLGAATHFIGHPNAADELRVVRNAKAVFAEKRVELQRAWSETSYRMQSLRDNPDCAQQEYDRILDAADPGLSVSLSFDANDDVAAPFVASAARPRVAILREQGVNGQVEMAAAFDRAGFAAVDVHMSDILAGRVSLADFKGAVACGGFSYGDVLGAGQGWARTILFNARARDEFERFFARADVFALGVCNGCQMMSALKELVPGAADWPRFVRNRVEQFEARYVMSEIVASPSIFLSGMAGSRLPVVVSHGEGRAEFDSAAQAERVAASLAALRYVDNRGVPTEVYPYNPNGSPGGLTGVTTADGRFTIMMPHPERTFRAAQMSWRPADWDAAGIEASPWLRMFRNARRFIG</sequence>
<keyword evidence="9 14" id="KW-0067">ATP-binding</keyword>
<dbReference type="FunFam" id="3.40.50.880:FF:000008">
    <property type="entry name" value="Phosphoribosylformylglycinamidine synthase"/>
    <property type="match status" value="1"/>
</dbReference>
<dbReference type="Pfam" id="PF18072">
    <property type="entry name" value="FGAR-AT_linker"/>
    <property type="match status" value="1"/>
</dbReference>
<dbReference type="InterPro" id="IPR029062">
    <property type="entry name" value="Class_I_gatase-like"/>
</dbReference>
<evidence type="ECO:0000256" key="11">
    <source>
        <dbReference type="ARBA" id="ARBA00022962"/>
    </source>
</evidence>
<dbReference type="InterPro" id="IPR036604">
    <property type="entry name" value="PurS-like_sf"/>
</dbReference>
<dbReference type="FunFam" id="1.10.8.750:FF:000002">
    <property type="entry name" value="Phosphoribosylformylglycinamidine synthase"/>
    <property type="match status" value="1"/>
</dbReference>
<keyword evidence="7 14" id="KW-0547">Nucleotide-binding</keyword>
<evidence type="ECO:0000256" key="12">
    <source>
        <dbReference type="ARBA" id="ARBA00052585"/>
    </source>
</evidence>
<organism evidence="20 21">
    <name type="scientific">Rhodocyclus tenuis</name>
    <name type="common">Rhodospirillum tenue</name>
    <dbReference type="NCBI Taxonomy" id="1066"/>
    <lineage>
        <taxon>Bacteria</taxon>
        <taxon>Pseudomonadati</taxon>
        <taxon>Pseudomonadota</taxon>
        <taxon>Betaproteobacteria</taxon>
        <taxon>Rhodocyclales</taxon>
        <taxon>Rhodocyclaceae</taxon>
        <taxon>Rhodocyclus</taxon>
    </lineage>
</organism>
<name>A0A6L5JZC2_RHOTE</name>
<dbReference type="InterPro" id="IPR055181">
    <property type="entry name" value="FGAR-AT_PurM_N-like"/>
</dbReference>
<accession>A0A6L5JZC2</accession>
<dbReference type="NCBIfam" id="NF003672">
    <property type="entry name" value="PRK05297.1"/>
    <property type="match status" value="1"/>
</dbReference>
<dbReference type="UniPathway" id="UPA00074">
    <property type="reaction ID" value="UER00128"/>
</dbReference>
<feature type="domain" description="PurM-like C-terminal" evidence="16">
    <location>
        <begin position="454"/>
        <end position="619"/>
    </location>
</feature>
<feature type="domain" description="Phosphoribosylformylglycinamidine synthase N-terminal" evidence="18">
    <location>
        <begin position="58"/>
        <end position="170"/>
    </location>
</feature>
<dbReference type="Pfam" id="PF02769">
    <property type="entry name" value="AIRS_C"/>
    <property type="match status" value="2"/>
</dbReference>
<comment type="pathway">
    <text evidence="2 14">Purine metabolism; IMP biosynthesis via de novo pathway; 5-amino-1-(5-phospho-D-ribosyl)imidazole from N(2)-formyl-N(1)-(5-phospho-D-ribosyl)glycinamide: step 1/2.</text>
</comment>
<dbReference type="PANTHER" id="PTHR10099">
    <property type="entry name" value="PHOSPHORIBOSYLFORMYLGLYCINAMIDINE SYNTHASE"/>
    <property type="match status" value="1"/>
</dbReference>
<comment type="catalytic activity">
    <reaction evidence="12 14">
        <text>N(2)-formyl-N(1)-(5-phospho-beta-D-ribosyl)glycinamide + L-glutamine + ATP + H2O = 2-formamido-N(1)-(5-O-phospho-beta-D-ribosyl)acetamidine + L-glutamate + ADP + phosphate + H(+)</text>
        <dbReference type="Rhea" id="RHEA:17129"/>
        <dbReference type="ChEBI" id="CHEBI:15377"/>
        <dbReference type="ChEBI" id="CHEBI:15378"/>
        <dbReference type="ChEBI" id="CHEBI:29985"/>
        <dbReference type="ChEBI" id="CHEBI:30616"/>
        <dbReference type="ChEBI" id="CHEBI:43474"/>
        <dbReference type="ChEBI" id="CHEBI:58359"/>
        <dbReference type="ChEBI" id="CHEBI:147286"/>
        <dbReference type="ChEBI" id="CHEBI:147287"/>
        <dbReference type="ChEBI" id="CHEBI:456216"/>
        <dbReference type="EC" id="6.3.5.3"/>
    </reaction>
</comment>
<dbReference type="Pfam" id="PF22689">
    <property type="entry name" value="FGAR-AT_PurM_N-like"/>
    <property type="match status" value="1"/>
</dbReference>
<evidence type="ECO:0000259" key="16">
    <source>
        <dbReference type="Pfam" id="PF02769"/>
    </source>
</evidence>
<dbReference type="InterPro" id="IPR041609">
    <property type="entry name" value="PurL_linker"/>
</dbReference>
<dbReference type="FunFam" id="3.30.1330.10:FF:000002">
    <property type="entry name" value="Phosphoribosylformylglycinamidine synthase"/>
    <property type="match status" value="1"/>
</dbReference>
<dbReference type="SUPFAM" id="SSF55326">
    <property type="entry name" value="PurM N-terminal domain-like"/>
    <property type="match status" value="2"/>
</dbReference>
<keyword evidence="4 14" id="KW-0963">Cytoplasm</keyword>
<comment type="subcellular location">
    <subcellularLocation>
        <location evidence="1 14">Cytoplasm</location>
    </subcellularLocation>
</comment>
<keyword evidence="8 14" id="KW-0658">Purine biosynthesis</keyword>
<dbReference type="SMART" id="SM01211">
    <property type="entry name" value="GATase_5"/>
    <property type="match status" value="1"/>
</dbReference>
<evidence type="ECO:0000256" key="7">
    <source>
        <dbReference type="ARBA" id="ARBA00022741"/>
    </source>
</evidence>
<feature type="binding site" evidence="14">
    <location>
        <position position="708"/>
    </location>
    <ligand>
        <name>Mg(2+)</name>
        <dbReference type="ChEBI" id="CHEBI:18420"/>
    </ligand>
</feature>
<dbReference type="InterPro" id="IPR036676">
    <property type="entry name" value="PurM-like_C_sf"/>
</dbReference>
<comment type="caution">
    <text evidence="14">Lacks conserved residue(s) required for the propagation of feature annotation.</text>
</comment>
<dbReference type="Gene3D" id="1.10.8.750">
    <property type="entry name" value="Phosphoribosylformylglycinamidine synthase, linker domain"/>
    <property type="match status" value="1"/>
</dbReference>
<dbReference type="FunFam" id="3.30.1330.10:FF:000005">
    <property type="entry name" value="Phosphoribosylformylglycinamidine synthase"/>
    <property type="match status" value="1"/>
</dbReference>
<evidence type="ECO:0000256" key="4">
    <source>
        <dbReference type="ARBA" id="ARBA00022490"/>
    </source>
</evidence>
<feature type="binding site" evidence="14">
    <location>
        <position position="914"/>
    </location>
    <ligand>
        <name>Mg(2+)</name>
        <dbReference type="ChEBI" id="CHEBI:18420"/>
    </ligand>
</feature>
<feature type="active site" description="Nucleophile" evidence="14">
    <location>
        <position position="1188"/>
    </location>
</feature>
<proteinExistence type="inferred from homology"/>
<dbReference type="Gene3D" id="3.90.650.10">
    <property type="entry name" value="PurM-like C-terminal domain"/>
    <property type="match status" value="2"/>
</dbReference>
<evidence type="ECO:0000256" key="8">
    <source>
        <dbReference type="ARBA" id="ARBA00022755"/>
    </source>
</evidence>
<feature type="domain" description="PurM-like C-terminal" evidence="16">
    <location>
        <begin position="866"/>
        <end position="1019"/>
    </location>
</feature>
<dbReference type="EC" id="6.3.5.3" evidence="14"/>
<dbReference type="NCBIfam" id="TIGR01735">
    <property type="entry name" value="FGAM_synt"/>
    <property type="match status" value="1"/>
</dbReference>
<dbReference type="SUPFAM" id="SSF52317">
    <property type="entry name" value="Class I glutamine amidotransferase-like"/>
    <property type="match status" value="1"/>
</dbReference>